<protein>
    <submittedName>
        <fullName evidence="2">Uncharacterized protein</fullName>
    </submittedName>
</protein>
<dbReference type="Proteomes" id="UP000509383">
    <property type="component" value="Chromosome"/>
</dbReference>
<feature type="region of interest" description="Disordered" evidence="1">
    <location>
        <begin position="28"/>
        <end position="61"/>
    </location>
</feature>
<dbReference type="AlphaFoldDB" id="A0A6J4DYB5"/>
<evidence type="ECO:0000313" key="2">
    <source>
        <dbReference type="EMBL" id="BCG22046.1"/>
    </source>
</evidence>
<evidence type="ECO:0000256" key="1">
    <source>
        <dbReference type="SAM" id="MobiDB-lite"/>
    </source>
</evidence>
<accession>A0A6J4DYB5</accession>
<dbReference type="EMBL" id="AP023189">
    <property type="protein sequence ID" value="BCG22046.1"/>
    <property type="molecule type" value="Genomic_DNA"/>
</dbReference>
<organism evidence="2 3">
    <name type="scientific">Pseudomonas tohonis</name>
    <dbReference type="NCBI Taxonomy" id="2725477"/>
    <lineage>
        <taxon>Bacteria</taxon>
        <taxon>Pseudomonadati</taxon>
        <taxon>Pseudomonadota</taxon>
        <taxon>Gammaproteobacteria</taxon>
        <taxon>Pseudomonadales</taxon>
        <taxon>Pseudomonadaceae</taxon>
        <taxon>Pseudomonas</taxon>
    </lineage>
</organism>
<feature type="compositionally biased region" description="Basic and acidic residues" evidence="1">
    <location>
        <begin position="28"/>
        <end position="40"/>
    </location>
</feature>
<gene>
    <name evidence="2" type="ORF">TUM18999_02370</name>
</gene>
<proteinExistence type="predicted"/>
<name>A0A6J4DYB5_9PSED</name>
<reference evidence="2 3" key="1">
    <citation type="submission" date="2020-05" db="EMBL/GenBank/DDBJ databases">
        <title>Characterization of novel class B3 metallo-beta-lactamase from novel Pseudomonas species.</title>
        <authorList>
            <person name="Yamada K."/>
            <person name="Aoki K."/>
            <person name="Ishii Y."/>
        </authorList>
    </citation>
    <scope>NUCLEOTIDE SEQUENCE [LARGE SCALE GENOMIC DNA]</scope>
    <source>
        <strain evidence="2 3">TUM18999</strain>
    </source>
</reference>
<feature type="compositionally biased region" description="Basic and acidic residues" evidence="1">
    <location>
        <begin position="51"/>
        <end position="61"/>
    </location>
</feature>
<dbReference type="KEGG" id="ptw:TUM18999_02370"/>
<sequence length="61" mass="7184">MNDSLYKMGWEDGLSQCKDALQAEEDRIANKPTDEDNEWRRHVKSRMGEAFSKKKQLDSEH</sequence>
<evidence type="ECO:0000313" key="3">
    <source>
        <dbReference type="Proteomes" id="UP000509383"/>
    </source>
</evidence>